<dbReference type="PRINTS" id="PR00344">
    <property type="entry name" value="BCTRLSENSOR"/>
</dbReference>
<evidence type="ECO:0000256" key="7">
    <source>
        <dbReference type="ARBA" id="ARBA00022777"/>
    </source>
</evidence>
<keyword evidence="12" id="KW-1185">Reference proteome</keyword>
<dbReference type="InterPro" id="IPR036890">
    <property type="entry name" value="HATPase_C_sf"/>
</dbReference>
<organism evidence="11 12">
    <name type="scientific">Geobacillus thermocatenulatus</name>
    <dbReference type="NCBI Taxonomy" id="33938"/>
    <lineage>
        <taxon>Bacteria</taxon>
        <taxon>Bacillati</taxon>
        <taxon>Bacillota</taxon>
        <taxon>Bacilli</taxon>
        <taxon>Bacillales</taxon>
        <taxon>Anoxybacillaceae</taxon>
        <taxon>Geobacillus</taxon>
        <taxon>Geobacillus thermoleovorans group</taxon>
    </lineage>
</organism>
<dbReference type="InterPro" id="IPR003594">
    <property type="entry name" value="HATPase_dom"/>
</dbReference>
<reference evidence="11 12" key="1">
    <citation type="submission" date="2017-05" db="EMBL/GenBank/DDBJ databases">
        <title>The genome sequence of Geobacillus thermocatenulatus DSM 730.</title>
        <authorList>
            <person name="Ramaloko W.T."/>
            <person name="Koen N."/>
            <person name="Polliack S."/>
            <person name="Aliyu H."/>
            <person name="Lebre P."/>
            <person name="Mohr T."/>
            <person name="Oswald F."/>
            <person name="Zwick M."/>
            <person name="Neumann A."/>
            <person name="Syldatk C."/>
            <person name="Cowan D."/>
            <person name="De Maayer P."/>
        </authorList>
    </citation>
    <scope>NUCLEOTIDE SEQUENCE [LARGE SCALE GENOMIC DNA]</scope>
    <source>
        <strain evidence="11 12">BGSC 93A1</strain>
    </source>
</reference>
<proteinExistence type="predicted"/>
<evidence type="ECO:0000256" key="1">
    <source>
        <dbReference type="ARBA" id="ARBA00000085"/>
    </source>
</evidence>
<evidence type="ECO:0000313" key="12">
    <source>
        <dbReference type="Proteomes" id="UP000198378"/>
    </source>
</evidence>
<accession>A0AA91QNI7</accession>
<dbReference type="Proteomes" id="UP000198378">
    <property type="component" value="Unassembled WGS sequence"/>
</dbReference>
<dbReference type="CDD" id="cd00082">
    <property type="entry name" value="HisKA"/>
    <property type="match status" value="1"/>
</dbReference>
<evidence type="ECO:0000259" key="10">
    <source>
        <dbReference type="PROSITE" id="PS50109"/>
    </source>
</evidence>
<keyword evidence="9" id="KW-0902">Two-component regulatory system</keyword>
<evidence type="ECO:0000313" key="11">
    <source>
        <dbReference type="EMBL" id="OXB86765.1"/>
    </source>
</evidence>
<name>A0AA91QNI7_9BACL</name>
<dbReference type="InterPro" id="IPR050351">
    <property type="entry name" value="BphY/WalK/GraS-like"/>
</dbReference>
<protein>
    <recommendedName>
        <fullName evidence="3">histidine kinase</fullName>
        <ecNumber evidence="3">2.7.13.3</ecNumber>
    </recommendedName>
</protein>
<dbReference type="EC" id="2.7.13.3" evidence="3"/>
<dbReference type="InterPro" id="IPR003661">
    <property type="entry name" value="HisK_dim/P_dom"/>
</dbReference>
<dbReference type="GO" id="GO:0016036">
    <property type="term" value="P:cellular response to phosphate starvation"/>
    <property type="evidence" value="ECO:0007669"/>
    <property type="project" value="TreeGrafter"/>
</dbReference>
<dbReference type="Pfam" id="PF02518">
    <property type="entry name" value="HATPase_c"/>
    <property type="match status" value="1"/>
</dbReference>
<evidence type="ECO:0000256" key="9">
    <source>
        <dbReference type="ARBA" id="ARBA00023012"/>
    </source>
</evidence>
<feature type="domain" description="Histidine kinase" evidence="10">
    <location>
        <begin position="53"/>
        <end position="227"/>
    </location>
</feature>
<dbReference type="EMBL" id="NEWK01000002">
    <property type="protein sequence ID" value="OXB86765.1"/>
    <property type="molecule type" value="Genomic_DNA"/>
</dbReference>
<dbReference type="GO" id="GO:0004721">
    <property type="term" value="F:phosphoprotein phosphatase activity"/>
    <property type="evidence" value="ECO:0007669"/>
    <property type="project" value="TreeGrafter"/>
</dbReference>
<dbReference type="AlphaFoldDB" id="A0AA91QNI7"/>
<keyword evidence="8" id="KW-0067">ATP-binding</keyword>
<evidence type="ECO:0000256" key="4">
    <source>
        <dbReference type="ARBA" id="ARBA00022553"/>
    </source>
</evidence>
<dbReference type="InterPro" id="IPR005467">
    <property type="entry name" value="His_kinase_dom"/>
</dbReference>
<keyword evidence="6" id="KW-0547">Nucleotide-binding</keyword>
<evidence type="ECO:0000256" key="2">
    <source>
        <dbReference type="ARBA" id="ARBA00004651"/>
    </source>
</evidence>
<keyword evidence="5" id="KW-0808">Transferase</keyword>
<keyword evidence="7" id="KW-0418">Kinase</keyword>
<dbReference type="PANTHER" id="PTHR45453">
    <property type="entry name" value="PHOSPHATE REGULON SENSOR PROTEIN PHOR"/>
    <property type="match status" value="1"/>
</dbReference>
<dbReference type="GO" id="GO:0005524">
    <property type="term" value="F:ATP binding"/>
    <property type="evidence" value="ECO:0007669"/>
    <property type="project" value="UniProtKB-KW"/>
</dbReference>
<sequence length="227" mass="25784">MPLFSQSTPEWGGFFCIQNLFPHVKANYDVLLANREETIESQIKWLNYIKIGTDRMAKLINDLLSLAQMEDMSFEIQKVPFNISNAIHDVILSMEAAMTDKKIQLTCSIEPDVMVKSDPERIKQVITILFENAVKYTDEKGKIDLSLKKSKRHIVFSIKNSGKGIAKQDLPKIFDRFYRADPSRTQETDGYGLGLSIAKAIIERLGGEIRAESVENEYAAFTWTLGL</sequence>
<dbReference type="FunFam" id="3.30.565.10:FF:000006">
    <property type="entry name" value="Sensor histidine kinase WalK"/>
    <property type="match status" value="1"/>
</dbReference>
<dbReference type="SUPFAM" id="SSF55874">
    <property type="entry name" value="ATPase domain of HSP90 chaperone/DNA topoisomerase II/histidine kinase"/>
    <property type="match status" value="1"/>
</dbReference>
<dbReference type="PANTHER" id="PTHR45453:SF1">
    <property type="entry name" value="PHOSPHATE REGULON SENSOR PROTEIN PHOR"/>
    <property type="match status" value="1"/>
</dbReference>
<evidence type="ECO:0000256" key="8">
    <source>
        <dbReference type="ARBA" id="ARBA00022840"/>
    </source>
</evidence>
<dbReference type="Gene3D" id="3.30.565.10">
    <property type="entry name" value="Histidine kinase-like ATPase, C-terminal domain"/>
    <property type="match status" value="1"/>
</dbReference>
<dbReference type="GO" id="GO:0005886">
    <property type="term" value="C:plasma membrane"/>
    <property type="evidence" value="ECO:0007669"/>
    <property type="project" value="UniProtKB-SubCell"/>
</dbReference>
<comment type="caution">
    <text evidence="11">The sequence shown here is derived from an EMBL/GenBank/DDBJ whole genome shotgun (WGS) entry which is preliminary data.</text>
</comment>
<evidence type="ECO:0000256" key="5">
    <source>
        <dbReference type="ARBA" id="ARBA00022679"/>
    </source>
</evidence>
<dbReference type="SMART" id="SM00387">
    <property type="entry name" value="HATPase_c"/>
    <property type="match status" value="1"/>
</dbReference>
<comment type="catalytic activity">
    <reaction evidence="1">
        <text>ATP + protein L-histidine = ADP + protein N-phospho-L-histidine.</text>
        <dbReference type="EC" id="2.7.13.3"/>
    </reaction>
</comment>
<gene>
    <name evidence="11" type="ORF">B9L19_14845</name>
</gene>
<comment type="subcellular location">
    <subcellularLocation>
        <location evidence="2">Cell membrane</location>
        <topology evidence="2">Multi-pass membrane protein</topology>
    </subcellularLocation>
</comment>
<keyword evidence="4" id="KW-0597">Phosphoprotein</keyword>
<dbReference type="InterPro" id="IPR004358">
    <property type="entry name" value="Sig_transdc_His_kin-like_C"/>
</dbReference>
<dbReference type="PROSITE" id="PS50109">
    <property type="entry name" value="HIS_KIN"/>
    <property type="match status" value="1"/>
</dbReference>
<evidence type="ECO:0000256" key="3">
    <source>
        <dbReference type="ARBA" id="ARBA00012438"/>
    </source>
</evidence>
<evidence type="ECO:0000256" key="6">
    <source>
        <dbReference type="ARBA" id="ARBA00022741"/>
    </source>
</evidence>
<dbReference type="GO" id="GO:0000155">
    <property type="term" value="F:phosphorelay sensor kinase activity"/>
    <property type="evidence" value="ECO:0007669"/>
    <property type="project" value="InterPro"/>
</dbReference>